<evidence type="ECO:0000313" key="2">
    <source>
        <dbReference type="EMBL" id="KAK0489784.1"/>
    </source>
</evidence>
<accession>A0AA39PUA3</accession>
<dbReference type="Proteomes" id="UP001175228">
    <property type="component" value="Unassembled WGS sequence"/>
</dbReference>
<evidence type="ECO:0000313" key="3">
    <source>
        <dbReference type="Proteomes" id="UP001175228"/>
    </source>
</evidence>
<organism evidence="2 3">
    <name type="scientific">Armillaria luteobubalina</name>
    <dbReference type="NCBI Taxonomy" id="153913"/>
    <lineage>
        <taxon>Eukaryota</taxon>
        <taxon>Fungi</taxon>
        <taxon>Dikarya</taxon>
        <taxon>Basidiomycota</taxon>
        <taxon>Agaricomycotina</taxon>
        <taxon>Agaricomycetes</taxon>
        <taxon>Agaricomycetidae</taxon>
        <taxon>Agaricales</taxon>
        <taxon>Marasmiineae</taxon>
        <taxon>Physalacriaceae</taxon>
        <taxon>Armillaria</taxon>
    </lineage>
</organism>
<protein>
    <recommendedName>
        <fullName evidence="1">Transcription factor TFIIIC triple barrel domain-containing protein</fullName>
    </recommendedName>
</protein>
<name>A0AA39PUA3_9AGAR</name>
<sequence>MTVDQVYDAVTLRSTIIKFQKDWFESSTHLTFSLPAMSLCPGYHQVTQFRPEDDYEEEEEIIYITLELGNVEPTLIPSCDGDHLVGLDTPTPFLQLAGTVLKGRHETLGTESLFSGAYVLVAC</sequence>
<dbReference type="InterPro" id="IPR019481">
    <property type="entry name" value="TFIIIC_triple_barrel"/>
</dbReference>
<proteinExistence type="predicted"/>
<reference evidence="2" key="1">
    <citation type="submission" date="2023-06" db="EMBL/GenBank/DDBJ databases">
        <authorList>
            <consortium name="Lawrence Berkeley National Laboratory"/>
            <person name="Ahrendt S."/>
            <person name="Sahu N."/>
            <person name="Indic B."/>
            <person name="Wong-Bajracharya J."/>
            <person name="Merenyi Z."/>
            <person name="Ke H.-M."/>
            <person name="Monk M."/>
            <person name="Kocsube S."/>
            <person name="Drula E."/>
            <person name="Lipzen A."/>
            <person name="Balint B."/>
            <person name="Henrissat B."/>
            <person name="Andreopoulos B."/>
            <person name="Martin F.M."/>
            <person name="Harder C.B."/>
            <person name="Rigling D."/>
            <person name="Ford K.L."/>
            <person name="Foster G.D."/>
            <person name="Pangilinan J."/>
            <person name="Papanicolaou A."/>
            <person name="Barry K."/>
            <person name="LaButti K."/>
            <person name="Viragh M."/>
            <person name="Koriabine M."/>
            <person name="Yan M."/>
            <person name="Riley R."/>
            <person name="Champramary S."/>
            <person name="Plett K.L."/>
            <person name="Tsai I.J."/>
            <person name="Slot J."/>
            <person name="Sipos G."/>
            <person name="Plett J."/>
            <person name="Nagy L.G."/>
            <person name="Grigoriev I.V."/>
        </authorList>
    </citation>
    <scope>NUCLEOTIDE SEQUENCE</scope>
    <source>
        <strain evidence="2">HWK02</strain>
    </source>
</reference>
<dbReference type="Gene3D" id="2.60.40.4370">
    <property type="match status" value="1"/>
</dbReference>
<dbReference type="AlphaFoldDB" id="A0AA39PUA3"/>
<keyword evidence="3" id="KW-1185">Reference proteome</keyword>
<gene>
    <name evidence="2" type="ORF">EDD18DRAFT_1291223</name>
</gene>
<dbReference type="EMBL" id="JAUEPU010000036">
    <property type="protein sequence ID" value="KAK0489784.1"/>
    <property type="molecule type" value="Genomic_DNA"/>
</dbReference>
<evidence type="ECO:0000259" key="1">
    <source>
        <dbReference type="Pfam" id="PF10419"/>
    </source>
</evidence>
<comment type="caution">
    <text evidence="2">The sequence shown here is derived from an EMBL/GenBank/DDBJ whole genome shotgun (WGS) entry which is preliminary data.</text>
</comment>
<dbReference type="Pfam" id="PF10419">
    <property type="entry name" value="TFIIIC_sub6"/>
    <property type="match status" value="1"/>
</dbReference>
<feature type="domain" description="Transcription factor TFIIIC triple barrel" evidence="1">
    <location>
        <begin position="57"/>
        <end position="115"/>
    </location>
</feature>